<proteinExistence type="predicted"/>
<name>A0ABX3A1F7_9GAMM</name>
<protein>
    <submittedName>
        <fullName evidence="1">Uncharacterized protein</fullName>
    </submittedName>
</protein>
<keyword evidence="2" id="KW-1185">Reference proteome</keyword>
<organism evidence="1 2">
    <name type="scientific">Piscirickettsia litoralis</name>
    <dbReference type="NCBI Taxonomy" id="1891921"/>
    <lineage>
        <taxon>Bacteria</taxon>
        <taxon>Pseudomonadati</taxon>
        <taxon>Pseudomonadota</taxon>
        <taxon>Gammaproteobacteria</taxon>
        <taxon>Thiotrichales</taxon>
        <taxon>Piscirickettsiaceae</taxon>
        <taxon>Piscirickettsia</taxon>
    </lineage>
</organism>
<sequence length="93" mass="10385">MAQVSSLGSPNNVYSTATPFKNQREWAEVLLNMPTELFETYQSMLEKQLAGAVADGRPTKELEGQIAFSHEIQKKRQQLGLDRNVTPNPLPTP</sequence>
<evidence type="ECO:0000313" key="2">
    <source>
        <dbReference type="Proteomes" id="UP000094329"/>
    </source>
</evidence>
<reference evidence="1 2" key="1">
    <citation type="submission" date="2016-08" db="EMBL/GenBank/DDBJ databases">
        <title>Draft genome sequence of Candidatus Piscirickettsia litoralis, from seawater.</title>
        <authorList>
            <person name="Wan X."/>
            <person name="Lee A.J."/>
            <person name="Hou S."/>
            <person name="Donachie S.P."/>
        </authorList>
    </citation>
    <scope>NUCLEOTIDE SEQUENCE [LARGE SCALE GENOMIC DNA]</scope>
    <source>
        <strain evidence="1 2">Y2</strain>
    </source>
</reference>
<dbReference type="RefSeq" id="WP_069312506.1">
    <property type="nucleotide sequence ID" value="NZ_MDTU01000001.1"/>
</dbReference>
<accession>A0ABX3A1F7</accession>
<comment type="caution">
    <text evidence="1">The sequence shown here is derived from an EMBL/GenBank/DDBJ whole genome shotgun (WGS) entry which is preliminary data.</text>
</comment>
<dbReference type="EMBL" id="MDTU01000001">
    <property type="protein sequence ID" value="ODN42709.1"/>
    <property type="molecule type" value="Genomic_DNA"/>
</dbReference>
<dbReference type="Proteomes" id="UP000094329">
    <property type="component" value="Unassembled WGS sequence"/>
</dbReference>
<gene>
    <name evidence="1" type="ORF">BGC07_06960</name>
</gene>
<evidence type="ECO:0000313" key="1">
    <source>
        <dbReference type="EMBL" id="ODN42709.1"/>
    </source>
</evidence>